<keyword evidence="1" id="KW-0472">Membrane</keyword>
<keyword evidence="1" id="KW-1133">Transmembrane helix</keyword>
<proteinExistence type="predicted"/>
<keyword evidence="1" id="KW-0812">Transmembrane</keyword>
<feature type="transmembrane region" description="Helical" evidence="1">
    <location>
        <begin position="31"/>
        <end position="51"/>
    </location>
</feature>
<gene>
    <name evidence="2" type="ORF">KL86SPO_70329</name>
</gene>
<feature type="transmembrane region" description="Helical" evidence="1">
    <location>
        <begin position="251"/>
        <end position="274"/>
    </location>
</feature>
<feature type="transmembrane region" description="Helical" evidence="1">
    <location>
        <begin position="159"/>
        <end position="179"/>
    </location>
</feature>
<evidence type="ECO:0000256" key="1">
    <source>
        <dbReference type="SAM" id="Phobius"/>
    </source>
</evidence>
<evidence type="ECO:0000313" key="2">
    <source>
        <dbReference type="EMBL" id="SCM83471.1"/>
    </source>
</evidence>
<dbReference type="RefSeq" id="WP_288185894.1">
    <property type="nucleotide sequence ID" value="NZ_LT608335.1"/>
</dbReference>
<dbReference type="EMBL" id="FMJE01000007">
    <property type="protein sequence ID" value="SCM83471.1"/>
    <property type="molecule type" value="Genomic_DNA"/>
</dbReference>
<feature type="transmembrane region" description="Helical" evidence="1">
    <location>
        <begin position="71"/>
        <end position="88"/>
    </location>
</feature>
<feature type="transmembrane region" description="Helical" evidence="1">
    <location>
        <begin position="95"/>
        <end position="115"/>
    </location>
</feature>
<sequence length="282" mass="32393">MPSAYWYYGLVVIALVLLAASLLYRKDWKLLVLQLTITGIIHPFEIVVLILTDAYRYFPGILADLRLDNYLGSYISNSLIVPASAVAINAFSLSWGYIVPIAVIFTGIDWFFATLGIYQHFWWKSAYTGIGLIILYGISRKIWSGLQEQRNCLIFRLTVIYLTYASIHNIIVFLVNQGGELFKFQLPLAGDPEKFHQGFFYLYLFVTSVIIALIIGLKLPLHYRLLGIAFLTFLYWIIGEYHIFVPQADDISAWQLILVPIIVVPIIMCLFRIAKMNYIFPR</sequence>
<feature type="transmembrane region" description="Helical" evidence="1">
    <location>
        <begin position="6"/>
        <end position="24"/>
    </location>
</feature>
<protein>
    <submittedName>
        <fullName evidence="2">Uncharacterized protein</fullName>
    </submittedName>
</protein>
<feature type="transmembrane region" description="Helical" evidence="1">
    <location>
        <begin position="121"/>
        <end position="138"/>
    </location>
</feature>
<name>A0A212M102_9FIRM</name>
<reference evidence="2" key="1">
    <citation type="submission" date="2016-08" db="EMBL/GenBank/DDBJ databases">
        <authorList>
            <person name="Seilhamer J.J."/>
        </authorList>
    </citation>
    <scope>NUCLEOTIDE SEQUENCE</scope>
    <source>
        <strain evidence="2">86</strain>
    </source>
</reference>
<feature type="transmembrane region" description="Helical" evidence="1">
    <location>
        <begin position="199"/>
        <end position="217"/>
    </location>
</feature>
<accession>A0A212M102</accession>
<dbReference type="AlphaFoldDB" id="A0A212M102"/>
<feature type="transmembrane region" description="Helical" evidence="1">
    <location>
        <begin position="224"/>
        <end position="245"/>
    </location>
</feature>
<organism evidence="2">
    <name type="scientific">uncultured Sporomusa sp</name>
    <dbReference type="NCBI Taxonomy" id="307249"/>
    <lineage>
        <taxon>Bacteria</taxon>
        <taxon>Bacillati</taxon>
        <taxon>Bacillota</taxon>
        <taxon>Negativicutes</taxon>
        <taxon>Selenomonadales</taxon>
        <taxon>Sporomusaceae</taxon>
        <taxon>Sporomusa</taxon>
        <taxon>environmental samples</taxon>
    </lineage>
</organism>